<feature type="domain" description="MI" evidence="5">
    <location>
        <begin position="351"/>
        <end position="467"/>
    </location>
</feature>
<evidence type="ECO:0000313" key="6">
    <source>
        <dbReference type="Proteomes" id="UP000695007"/>
    </source>
</evidence>
<dbReference type="AlphaFoldDB" id="A0AAJ6YQ29"/>
<accession>A0AAJ6YQ29</accession>
<dbReference type="InterPro" id="IPR003891">
    <property type="entry name" value="Initiation_fac_eIF4g_MI"/>
</dbReference>
<keyword evidence="6" id="KW-1185">Reference proteome</keyword>
<keyword evidence="3" id="KW-0508">mRNA splicing</keyword>
<dbReference type="GeneID" id="105365641"/>
<sequence>MMSDSTKSSELQCFLNSWLETGAPAPQEIVIGYSYSMLDAASLAFNFSTFDNYNLRCYDYLINETSELPSTLIQIDVIGLIKVVDSWACFENILQPVKDFYLCSIMYLSTIDNLDIFRETIISILTMCQSPFQNKETESRRAALWVHLTTDTIQQMNQQYIQYVIGKNGIKSFSFLDIRQNAVIDDSCPHKIYDYINQLKMEAFEKCDFSMDLEKTPNDYYCPIVLENLIQLLIEFPSWTKIIKKSECSTLVSVCSTEHLSMLTEIVDPVHPSLFMVYHLDKIRSLMQLGKYFIKTTKDKNEFYKRDYKNNHTYLTQTISNNGSKLDNRIEINILNEKSEVNDEIELDLITFKNTILSTIHSLIDFDESVRNILRMQLNAEQETVICKIFLDCCAQMKTYEKFFGIIAGKFCSSSNAFANAFGQIIIECYNTVELFDKNELKNISKLFAHLLLTDTISWEILSVLKLHEKELTSAKKNFIRILLRELSEHMGVTKLQEKFRKKINTPALQGLFPNNTTKNANYAILFFKSIGLRYLGDILKENMKGESSKLKRSTSNSSISSTTSSCDFIIEVRVSKKNGDKKQLKDEKKKIIVIK</sequence>
<dbReference type="SMART" id="SM00544">
    <property type="entry name" value="MA3"/>
    <property type="match status" value="1"/>
</dbReference>
<evidence type="ECO:0000256" key="3">
    <source>
        <dbReference type="ARBA" id="ARBA00023187"/>
    </source>
</evidence>
<gene>
    <name evidence="7" type="primary">LOC105365641</name>
</gene>
<dbReference type="Proteomes" id="UP000695007">
    <property type="component" value="Unplaced"/>
</dbReference>
<dbReference type="GO" id="GO:0003723">
    <property type="term" value="F:RNA binding"/>
    <property type="evidence" value="ECO:0007669"/>
    <property type="project" value="TreeGrafter"/>
</dbReference>
<evidence type="ECO:0000259" key="5">
    <source>
        <dbReference type="PROSITE" id="PS51366"/>
    </source>
</evidence>
<evidence type="ECO:0000256" key="4">
    <source>
        <dbReference type="ARBA" id="ARBA00023242"/>
    </source>
</evidence>
<protein>
    <submittedName>
        <fullName evidence="7">Pre-mRNA-splicing factor CWC22 homolog</fullName>
    </submittedName>
</protein>
<reference evidence="7" key="1">
    <citation type="submission" date="2025-08" db="UniProtKB">
        <authorList>
            <consortium name="RefSeq"/>
        </authorList>
    </citation>
    <scope>IDENTIFICATION</scope>
</reference>
<proteinExistence type="predicted"/>
<dbReference type="GO" id="GO:0071013">
    <property type="term" value="C:catalytic step 2 spliceosome"/>
    <property type="evidence" value="ECO:0007669"/>
    <property type="project" value="TreeGrafter"/>
</dbReference>
<evidence type="ECO:0000313" key="7">
    <source>
        <dbReference type="RefSeq" id="XP_011502160.1"/>
    </source>
</evidence>
<dbReference type="PANTHER" id="PTHR18034:SF3">
    <property type="entry name" value="PRE-MRNA-SPLICING FACTOR CWC22 HOMOLOG"/>
    <property type="match status" value="1"/>
</dbReference>
<dbReference type="PROSITE" id="PS51366">
    <property type="entry name" value="MI"/>
    <property type="match status" value="1"/>
</dbReference>
<comment type="subcellular location">
    <subcellularLocation>
        <location evidence="1">Nucleus</location>
    </subcellularLocation>
</comment>
<keyword evidence="2" id="KW-0507">mRNA processing</keyword>
<dbReference type="Pfam" id="PF02847">
    <property type="entry name" value="MA3"/>
    <property type="match status" value="1"/>
</dbReference>
<keyword evidence="4" id="KW-0539">Nucleus</keyword>
<dbReference type="RefSeq" id="XP_011502160.1">
    <property type="nucleotide sequence ID" value="XM_011503858.1"/>
</dbReference>
<evidence type="ECO:0000256" key="1">
    <source>
        <dbReference type="ARBA" id="ARBA00004123"/>
    </source>
</evidence>
<evidence type="ECO:0000256" key="2">
    <source>
        <dbReference type="ARBA" id="ARBA00022664"/>
    </source>
</evidence>
<name>A0AAJ6YQ29_9HYME</name>
<organism evidence="6 7">
    <name type="scientific">Ceratosolen solmsi marchali</name>
    <dbReference type="NCBI Taxonomy" id="326594"/>
    <lineage>
        <taxon>Eukaryota</taxon>
        <taxon>Metazoa</taxon>
        <taxon>Ecdysozoa</taxon>
        <taxon>Arthropoda</taxon>
        <taxon>Hexapoda</taxon>
        <taxon>Insecta</taxon>
        <taxon>Pterygota</taxon>
        <taxon>Neoptera</taxon>
        <taxon>Endopterygota</taxon>
        <taxon>Hymenoptera</taxon>
        <taxon>Apocrita</taxon>
        <taxon>Proctotrupomorpha</taxon>
        <taxon>Chalcidoidea</taxon>
        <taxon>Agaonidae</taxon>
        <taxon>Agaoninae</taxon>
        <taxon>Ceratosolen</taxon>
    </lineage>
</organism>
<dbReference type="KEGG" id="csol:105365641"/>
<dbReference type="PANTHER" id="PTHR18034">
    <property type="entry name" value="CELL CYCLE CONTROL PROTEIN CWF22-RELATED"/>
    <property type="match status" value="1"/>
</dbReference>
<dbReference type="InterPro" id="IPR050781">
    <property type="entry name" value="CWC22_splicing_factor"/>
</dbReference>
<dbReference type="GO" id="GO:0000398">
    <property type="term" value="P:mRNA splicing, via spliceosome"/>
    <property type="evidence" value="ECO:0007669"/>
    <property type="project" value="TreeGrafter"/>
</dbReference>